<gene>
    <name evidence="1" type="ORF">CDL18_02890</name>
</gene>
<name>A0A2N5NLY0_MEDGN</name>
<protein>
    <submittedName>
        <fullName evidence="1">Uncharacterized protein</fullName>
    </submittedName>
</protein>
<dbReference type="RefSeq" id="WP_101879149.1">
    <property type="nucleotide sequence ID" value="NZ_NIHM01000002.1"/>
</dbReference>
<comment type="caution">
    <text evidence="1">The sequence shown here is derived from an EMBL/GenBank/DDBJ whole genome shotgun (WGS) entry which is preliminary data.</text>
</comment>
<organism evidence="1 2">
    <name type="scientific">Mediterraneibacter gnavus</name>
    <name type="common">Ruminococcus gnavus</name>
    <dbReference type="NCBI Taxonomy" id="33038"/>
    <lineage>
        <taxon>Bacteria</taxon>
        <taxon>Bacillati</taxon>
        <taxon>Bacillota</taxon>
        <taxon>Clostridia</taxon>
        <taxon>Lachnospirales</taxon>
        <taxon>Lachnospiraceae</taxon>
        <taxon>Mediterraneibacter</taxon>
    </lineage>
</organism>
<accession>A0A2N5NLY0</accession>
<dbReference type="EMBL" id="NIHM01000002">
    <property type="protein sequence ID" value="PLT57917.1"/>
    <property type="molecule type" value="Genomic_DNA"/>
</dbReference>
<dbReference type="AlphaFoldDB" id="A0A2N5NLY0"/>
<sequence length="104" mass="11992">MEKKRNKDGEMEMFSVEFTNSRGEKEDGLVIEYYDEKKERKFGDLGCSTTVLFISPKIVSEKGAVNPKMQKKIVAFVSEFLGNYIEGFVEELAEELKKPIKKEE</sequence>
<proteinExistence type="predicted"/>
<evidence type="ECO:0000313" key="2">
    <source>
        <dbReference type="Proteomes" id="UP000234849"/>
    </source>
</evidence>
<reference evidence="1 2" key="1">
    <citation type="journal article" date="2017" name="Genome Med.">
        <title>A novel Ruminococcus gnavus clade enriched in inflammatory bowel disease patients.</title>
        <authorList>
            <person name="Hall A.B."/>
            <person name="Yassour M."/>
            <person name="Sauk J."/>
            <person name="Garner A."/>
            <person name="Jiang X."/>
            <person name="Arthur T."/>
            <person name="Lagoudas G.K."/>
            <person name="Vatanen T."/>
            <person name="Fornelos N."/>
            <person name="Wilson R."/>
            <person name="Bertha M."/>
            <person name="Cohen M."/>
            <person name="Garber J."/>
            <person name="Khalili H."/>
            <person name="Gevers D."/>
            <person name="Ananthakrishnan A.N."/>
            <person name="Kugathasan S."/>
            <person name="Lander E.S."/>
            <person name="Blainey P."/>
            <person name="Vlamakis H."/>
            <person name="Xavier R.J."/>
            <person name="Huttenhower C."/>
        </authorList>
    </citation>
    <scope>NUCLEOTIDE SEQUENCE [LARGE SCALE GENOMIC DNA]</scope>
    <source>
        <strain evidence="1 2">RJX1118</strain>
    </source>
</reference>
<evidence type="ECO:0000313" key="1">
    <source>
        <dbReference type="EMBL" id="PLT57917.1"/>
    </source>
</evidence>
<dbReference type="Proteomes" id="UP000234849">
    <property type="component" value="Unassembled WGS sequence"/>
</dbReference>